<feature type="chain" id="PRO_5006063448" evidence="1">
    <location>
        <begin position="19"/>
        <end position="253"/>
    </location>
</feature>
<gene>
    <name evidence="2" type="ORF">TRN7648_03454</name>
</gene>
<dbReference type="Proteomes" id="UP000054935">
    <property type="component" value="Unassembled WGS sequence"/>
</dbReference>
<evidence type="ECO:0000313" key="2">
    <source>
        <dbReference type="EMBL" id="CUH81411.1"/>
    </source>
</evidence>
<keyword evidence="1" id="KW-0732">Signal</keyword>
<protein>
    <submittedName>
        <fullName evidence="2">Uncharacterized protein</fullName>
    </submittedName>
</protein>
<dbReference type="AlphaFoldDB" id="A0A0P1GI21"/>
<feature type="signal peptide" evidence="1">
    <location>
        <begin position="1"/>
        <end position="18"/>
    </location>
</feature>
<dbReference type="EMBL" id="CYSE01000008">
    <property type="protein sequence ID" value="CUH81411.1"/>
    <property type="molecule type" value="Genomic_DNA"/>
</dbReference>
<accession>A0A0P1GI21</accession>
<dbReference type="STRING" id="441103.TRN7648_03454"/>
<proteinExistence type="predicted"/>
<sequence>MVFFKSAVWIALATLVLAAFFAHPLSSETIDAGPLSPPERFQESFDAYPETSTRDIVGLMIGDFGDRFDRNYVILGNPSVEISPVKVLCMQVVTQDGRFTSANPYERSARKTTTGLKAHPVSQAHMEDLATYEGSAVAVRAILAADADCREDDSVFLARLGHSGSKDMLTVQVMARNLDASMTLALPDGDAPPARVACASAGTARLAFDRICQMEVPPAARGQVVALTVTLDDGMETKDTAFRAFIPDPSTTQ</sequence>
<name>A0A0P1GI21_9RHOB</name>
<reference evidence="2 3" key="1">
    <citation type="submission" date="2015-09" db="EMBL/GenBank/DDBJ databases">
        <authorList>
            <consortium name="Swine Surveillance"/>
        </authorList>
    </citation>
    <scope>NUCLEOTIDE SEQUENCE [LARGE SCALE GENOMIC DNA]</scope>
    <source>
        <strain evidence="2 3">CECT 7648</strain>
    </source>
</reference>
<evidence type="ECO:0000313" key="3">
    <source>
        <dbReference type="Proteomes" id="UP000054935"/>
    </source>
</evidence>
<organism evidence="2 3">
    <name type="scientific">Tropicibacter naphthalenivorans</name>
    <dbReference type="NCBI Taxonomy" id="441103"/>
    <lineage>
        <taxon>Bacteria</taxon>
        <taxon>Pseudomonadati</taxon>
        <taxon>Pseudomonadota</taxon>
        <taxon>Alphaproteobacteria</taxon>
        <taxon>Rhodobacterales</taxon>
        <taxon>Roseobacteraceae</taxon>
        <taxon>Tropicibacter</taxon>
    </lineage>
</organism>
<evidence type="ECO:0000256" key="1">
    <source>
        <dbReference type="SAM" id="SignalP"/>
    </source>
</evidence>
<keyword evidence="3" id="KW-1185">Reference proteome</keyword>